<evidence type="ECO:0000256" key="3">
    <source>
        <dbReference type="ARBA" id="ARBA00022801"/>
    </source>
</evidence>
<dbReference type="PANTHER" id="PTHR45709">
    <property type="entry name" value="LARGE SUBUNIT GTPASE 1 HOMOLOG-RELATED"/>
    <property type="match status" value="1"/>
</dbReference>
<reference evidence="5" key="1">
    <citation type="journal article" date="2020" name="Cell">
        <title>Large-Scale Comparative Analyses of Tick Genomes Elucidate Their Genetic Diversity and Vector Capacities.</title>
        <authorList>
            <consortium name="Tick Genome and Microbiome Consortium (TIGMIC)"/>
            <person name="Jia N."/>
            <person name="Wang J."/>
            <person name="Shi W."/>
            <person name="Du L."/>
            <person name="Sun Y."/>
            <person name="Zhan W."/>
            <person name="Jiang J.F."/>
            <person name="Wang Q."/>
            <person name="Zhang B."/>
            <person name="Ji P."/>
            <person name="Bell-Sakyi L."/>
            <person name="Cui X.M."/>
            <person name="Yuan T.T."/>
            <person name="Jiang B.G."/>
            <person name="Yang W.F."/>
            <person name="Lam T.T."/>
            <person name="Chang Q.C."/>
            <person name="Ding S.J."/>
            <person name="Wang X.J."/>
            <person name="Zhu J.G."/>
            <person name="Ruan X.D."/>
            <person name="Zhao L."/>
            <person name="Wei J.T."/>
            <person name="Ye R.Z."/>
            <person name="Que T.C."/>
            <person name="Du C.H."/>
            <person name="Zhou Y.H."/>
            <person name="Cheng J.X."/>
            <person name="Dai P.F."/>
            <person name="Guo W.B."/>
            <person name="Han X.H."/>
            <person name="Huang E.J."/>
            <person name="Li L.F."/>
            <person name="Wei W."/>
            <person name="Gao Y.C."/>
            <person name="Liu J.Z."/>
            <person name="Shao H.Z."/>
            <person name="Wang X."/>
            <person name="Wang C.C."/>
            <person name="Yang T.C."/>
            <person name="Huo Q.B."/>
            <person name="Li W."/>
            <person name="Chen H.Y."/>
            <person name="Chen S.E."/>
            <person name="Zhou L.G."/>
            <person name="Ni X.B."/>
            <person name="Tian J.H."/>
            <person name="Sheng Y."/>
            <person name="Liu T."/>
            <person name="Pan Y.S."/>
            <person name="Xia L.Y."/>
            <person name="Li J."/>
            <person name="Zhao F."/>
            <person name="Cao W.C."/>
        </authorList>
    </citation>
    <scope>NUCLEOTIDE SEQUENCE</scope>
    <source>
        <strain evidence="5">Rsan-2018</strain>
    </source>
</reference>
<keyword evidence="3" id="KW-0378">Hydrolase</keyword>
<dbReference type="GO" id="GO:0003924">
    <property type="term" value="F:GTPase activity"/>
    <property type="evidence" value="ECO:0007669"/>
    <property type="project" value="InterPro"/>
</dbReference>
<proteinExistence type="predicted"/>
<keyword evidence="1" id="KW-0963">Cytoplasm</keyword>
<evidence type="ECO:0000313" key="6">
    <source>
        <dbReference type="Proteomes" id="UP000821837"/>
    </source>
</evidence>
<reference evidence="5" key="2">
    <citation type="submission" date="2021-09" db="EMBL/GenBank/DDBJ databases">
        <authorList>
            <person name="Jia N."/>
            <person name="Wang J."/>
            <person name="Shi W."/>
            <person name="Du L."/>
            <person name="Sun Y."/>
            <person name="Zhan W."/>
            <person name="Jiang J."/>
            <person name="Wang Q."/>
            <person name="Zhang B."/>
            <person name="Ji P."/>
            <person name="Sakyi L.B."/>
            <person name="Cui X."/>
            <person name="Yuan T."/>
            <person name="Jiang B."/>
            <person name="Yang W."/>
            <person name="Lam T.T.-Y."/>
            <person name="Chang Q."/>
            <person name="Ding S."/>
            <person name="Wang X."/>
            <person name="Zhu J."/>
            <person name="Ruan X."/>
            <person name="Zhao L."/>
            <person name="Wei J."/>
            <person name="Que T."/>
            <person name="Du C."/>
            <person name="Cheng J."/>
            <person name="Dai P."/>
            <person name="Han X."/>
            <person name="Huang E."/>
            <person name="Gao Y."/>
            <person name="Liu J."/>
            <person name="Shao H."/>
            <person name="Ye R."/>
            <person name="Li L."/>
            <person name="Wei W."/>
            <person name="Wang X."/>
            <person name="Wang C."/>
            <person name="Huo Q."/>
            <person name="Li W."/>
            <person name="Guo W."/>
            <person name="Chen H."/>
            <person name="Chen S."/>
            <person name="Zhou L."/>
            <person name="Zhou L."/>
            <person name="Ni X."/>
            <person name="Tian J."/>
            <person name="Zhou Y."/>
            <person name="Sheng Y."/>
            <person name="Liu T."/>
            <person name="Pan Y."/>
            <person name="Xia L."/>
            <person name="Li J."/>
            <person name="Zhao F."/>
            <person name="Cao W."/>
        </authorList>
    </citation>
    <scope>NUCLEOTIDE SEQUENCE</scope>
    <source>
        <strain evidence="5">Rsan-2018</strain>
        <tissue evidence="5">Larvae</tissue>
    </source>
</reference>
<sequence length="93" mass="10689">MRGFMTQSGLPDNPRASRYILKDFVNGKLLYSVAPPGVDQKEYHTFPPPAIRTRRPLLTFDRPPQLRRSQRLAHFHVQYYLVNSNSLSSTSGE</sequence>
<evidence type="ECO:0000256" key="4">
    <source>
        <dbReference type="ARBA" id="ARBA00023134"/>
    </source>
</evidence>
<dbReference type="PANTHER" id="PTHR45709:SF2">
    <property type="entry name" value="LARGE SUBUNIT GTPASE 1 HOMOLOG"/>
    <property type="match status" value="1"/>
</dbReference>
<dbReference type="AlphaFoldDB" id="A0A9D4SY62"/>
<organism evidence="5 6">
    <name type="scientific">Rhipicephalus sanguineus</name>
    <name type="common">Brown dog tick</name>
    <name type="synonym">Ixodes sanguineus</name>
    <dbReference type="NCBI Taxonomy" id="34632"/>
    <lineage>
        <taxon>Eukaryota</taxon>
        <taxon>Metazoa</taxon>
        <taxon>Ecdysozoa</taxon>
        <taxon>Arthropoda</taxon>
        <taxon>Chelicerata</taxon>
        <taxon>Arachnida</taxon>
        <taxon>Acari</taxon>
        <taxon>Parasitiformes</taxon>
        <taxon>Ixodida</taxon>
        <taxon>Ixodoidea</taxon>
        <taxon>Ixodidae</taxon>
        <taxon>Rhipicephalinae</taxon>
        <taxon>Rhipicephalus</taxon>
        <taxon>Rhipicephalus</taxon>
    </lineage>
</organism>
<gene>
    <name evidence="5" type="ORF">HPB52_010875</name>
</gene>
<evidence type="ECO:0000313" key="5">
    <source>
        <dbReference type="EMBL" id="KAH7956585.1"/>
    </source>
</evidence>
<accession>A0A9D4SY62</accession>
<dbReference type="GO" id="GO:0000054">
    <property type="term" value="P:ribosomal subunit export from nucleus"/>
    <property type="evidence" value="ECO:0007669"/>
    <property type="project" value="TreeGrafter"/>
</dbReference>
<comment type="caution">
    <text evidence="5">The sequence shown here is derived from an EMBL/GenBank/DDBJ whole genome shotgun (WGS) entry which is preliminary data.</text>
</comment>
<dbReference type="InterPro" id="IPR043358">
    <property type="entry name" value="GNL1-like"/>
</dbReference>
<keyword evidence="2" id="KW-0547">Nucleotide-binding</keyword>
<dbReference type="Proteomes" id="UP000821837">
    <property type="component" value="Unassembled WGS sequence"/>
</dbReference>
<keyword evidence="6" id="KW-1185">Reference proteome</keyword>
<dbReference type="VEuPathDB" id="VectorBase:RSAN_035632"/>
<protein>
    <submittedName>
        <fullName evidence="5">Uncharacterized protein</fullName>
    </submittedName>
</protein>
<dbReference type="GO" id="GO:0005525">
    <property type="term" value="F:GTP binding"/>
    <property type="evidence" value="ECO:0007669"/>
    <property type="project" value="UniProtKB-KW"/>
</dbReference>
<evidence type="ECO:0000256" key="2">
    <source>
        <dbReference type="ARBA" id="ARBA00022741"/>
    </source>
</evidence>
<evidence type="ECO:0000256" key="1">
    <source>
        <dbReference type="ARBA" id="ARBA00022490"/>
    </source>
</evidence>
<dbReference type="EMBL" id="JABSTV010001250">
    <property type="protein sequence ID" value="KAH7956585.1"/>
    <property type="molecule type" value="Genomic_DNA"/>
</dbReference>
<keyword evidence="4" id="KW-0342">GTP-binding</keyword>
<name>A0A9D4SY62_RHISA</name>
<dbReference type="GO" id="GO:0005829">
    <property type="term" value="C:cytosol"/>
    <property type="evidence" value="ECO:0007669"/>
    <property type="project" value="TreeGrafter"/>
</dbReference>